<dbReference type="AlphaFoldDB" id="A0A1G6Z997"/>
<reference evidence="1 2" key="1">
    <citation type="submission" date="2016-10" db="EMBL/GenBank/DDBJ databases">
        <authorList>
            <person name="de Groot N.N."/>
        </authorList>
    </citation>
    <scope>NUCLEOTIDE SEQUENCE [LARGE SCALE GENOMIC DNA]</scope>
    <source>
        <strain evidence="1 2">DSM 16957</strain>
    </source>
</reference>
<proteinExistence type="predicted"/>
<evidence type="ECO:0008006" key="3">
    <source>
        <dbReference type="Google" id="ProtNLM"/>
    </source>
</evidence>
<accession>A0A1G6Z997</accession>
<gene>
    <name evidence="1" type="ORF">SAMN04488509_1136</name>
</gene>
<evidence type="ECO:0000313" key="1">
    <source>
        <dbReference type="EMBL" id="SDD99218.1"/>
    </source>
</evidence>
<evidence type="ECO:0000313" key="2">
    <source>
        <dbReference type="Proteomes" id="UP000199603"/>
    </source>
</evidence>
<dbReference type="RefSeq" id="WP_143006719.1">
    <property type="nucleotide sequence ID" value="NZ_FNAG01000013.1"/>
</dbReference>
<protein>
    <recommendedName>
        <fullName evidence="3">TIR domain-containing protein</fullName>
    </recommendedName>
</protein>
<organism evidence="1 2">
    <name type="scientific">Aquimonas voraii</name>
    <dbReference type="NCBI Taxonomy" id="265719"/>
    <lineage>
        <taxon>Bacteria</taxon>
        <taxon>Pseudomonadati</taxon>
        <taxon>Pseudomonadota</taxon>
        <taxon>Gammaproteobacteria</taxon>
        <taxon>Lysobacterales</taxon>
        <taxon>Lysobacteraceae</taxon>
        <taxon>Aquimonas</taxon>
    </lineage>
</organism>
<dbReference type="OrthoDB" id="9553856at2"/>
<sequence length="381" mass="42272">MKSAEVKAFFSCSFSAGDREVNSFFRAICEGLDISCANVDHGGSEVPPAMALQMIESADIVIAVATIRDKIEGKESFRMPSAVSQEIAMAFGKAKPTLVFAEDGVQMDGFSPNFGTYQTFSRSKLFSAEFLRRAIASIHSVKLGGLTDHELLLSQETTDFIAEEASHLFELKADGQDFYWYHATQRSILVVRDGCEKLPIYRWSEFPPPSLPVNACPMNSKFELVSSSRPLNAVLELQEVSPLGVIGEVRLSPPARKGDRLTYDMEFSGRYLAPVKQSDVGSSRGTEVFGRNFLCYEGIVPVNRAREIELHFRFPREYKIDPEDVEFFVASFSHGIDYIVESEISRAEVKKSCIAGSVSFAVSLKSPLLRHVYGVAWNPPS</sequence>
<keyword evidence="2" id="KW-1185">Reference proteome</keyword>
<dbReference type="EMBL" id="FNAG01000013">
    <property type="protein sequence ID" value="SDD99218.1"/>
    <property type="molecule type" value="Genomic_DNA"/>
</dbReference>
<dbReference type="Proteomes" id="UP000199603">
    <property type="component" value="Unassembled WGS sequence"/>
</dbReference>
<name>A0A1G6Z997_9GAMM</name>